<dbReference type="PANTHER" id="PTHR30483:SF38">
    <property type="entry name" value="BLR7848 PROTEIN"/>
    <property type="match status" value="1"/>
</dbReference>
<reference evidence="5" key="1">
    <citation type="submission" date="2020-11" db="EMBL/GenBank/DDBJ databases">
        <title>Sequencing the genomes of 1000 actinobacteria strains.</title>
        <authorList>
            <person name="Klenk H.-P."/>
        </authorList>
    </citation>
    <scope>NUCLEOTIDE SEQUENCE</scope>
    <source>
        <strain evidence="5">DSM 45356</strain>
    </source>
</reference>
<evidence type="ECO:0000259" key="4">
    <source>
        <dbReference type="Pfam" id="PF13458"/>
    </source>
</evidence>
<dbReference type="InterPro" id="IPR028082">
    <property type="entry name" value="Peripla_BP_I"/>
</dbReference>
<dbReference type="AlphaFoldDB" id="A0A8J7KHU5"/>
<feature type="signal peptide" evidence="3">
    <location>
        <begin position="1"/>
        <end position="20"/>
    </location>
</feature>
<dbReference type="SUPFAM" id="SSF53822">
    <property type="entry name" value="Periplasmic binding protein-like I"/>
    <property type="match status" value="1"/>
</dbReference>
<evidence type="ECO:0000313" key="6">
    <source>
        <dbReference type="Proteomes" id="UP000622552"/>
    </source>
</evidence>
<dbReference type="EMBL" id="JADOUF010000001">
    <property type="protein sequence ID" value="MBG6135649.1"/>
    <property type="molecule type" value="Genomic_DNA"/>
</dbReference>
<dbReference type="InterPro" id="IPR028081">
    <property type="entry name" value="Leu-bd"/>
</dbReference>
<protein>
    <submittedName>
        <fullName evidence="5">Branched-chain amino acid transport system substrate-binding protein</fullName>
    </submittedName>
</protein>
<accession>A0A8J7KHU5</accession>
<evidence type="ECO:0000256" key="3">
    <source>
        <dbReference type="SAM" id="SignalP"/>
    </source>
</evidence>
<dbReference type="Proteomes" id="UP000622552">
    <property type="component" value="Unassembled WGS sequence"/>
</dbReference>
<name>A0A8J7KHU5_9ACTN</name>
<evidence type="ECO:0000256" key="1">
    <source>
        <dbReference type="ARBA" id="ARBA00010062"/>
    </source>
</evidence>
<gene>
    <name evidence="5" type="ORF">IW245_001843</name>
</gene>
<dbReference type="PANTHER" id="PTHR30483">
    <property type="entry name" value="LEUCINE-SPECIFIC-BINDING PROTEIN"/>
    <property type="match status" value="1"/>
</dbReference>
<proteinExistence type="inferred from homology"/>
<evidence type="ECO:0000313" key="5">
    <source>
        <dbReference type="EMBL" id="MBG6135649.1"/>
    </source>
</evidence>
<dbReference type="RefSeq" id="WP_197002732.1">
    <property type="nucleotide sequence ID" value="NZ_BONS01000002.1"/>
</dbReference>
<organism evidence="5 6">
    <name type="scientific">Longispora fulva</name>
    <dbReference type="NCBI Taxonomy" id="619741"/>
    <lineage>
        <taxon>Bacteria</taxon>
        <taxon>Bacillati</taxon>
        <taxon>Actinomycetota</taxon>
        <taxon>Actinomycetes</taxon>
        <taxon>Micromonosporales</taxon>
        <taxon>Micromonosporaceae</taxon>
        <taxon>Longispora</taxon>
    </lineage>
</organism>
<dbReference type="Gene3D" id="3.40.50.2300">
    <property type="match status" value="2"/>
</dbReference>
<comment type="similarity">
    <text evidence="1">Belongs to the leucine-binding protein family.</text>
</comment>
<keyword evidence="6" id="KW-1185">Reference proteome</keyword>
<evidence type="ECO:0000256" key="2">
    <source>
        <dbReference type="ARBA" id="ARBA00022729"/>
    </source>
</evidence>
<sequence length="396" mass="41636">MILRRSGPAITALSALALLAGCTTTRQDSPDTFDGEIVVGVDLELTGPAAEIGTVNLRALQITADRINETGVKVGAKHMRIRLAVRDNGSDPTRAAQEARNLADDDHAAAIIGAGTTPVSLGIIGATEALRVPTVSLGASDALVTPLAERRYTFKVAPNAGDVAEAVVDNARRLGARRVGVLTASSAYGDLVTRALTPAITARAAEGMRIVRTERFAEDGTDVADRWAAVLAANPDTVVIGALMPGAGRAIAAVRASGFTGKVFLDPTAGADNLLAGQNRADAEGMYMVHPAVLDPYAIANSQTAIAQHQFRKKYVEKYDYFSGLAPNAYDALYLVTEAIASAGGTERDRIRDMLEHTTYYGIAGNYSFTSSNHGGMRPDTLALFVVRNGGWARAI</sequence>
<comment type="caution">
    <text evidence="5">The sequence shown here is derived from an EMBL/GenBank/DDBJ whole genome shotgun (WGS) entry which is preliminary data.</text>
</comment>
<feature type="domain" description="Leucine-binding protein" evidence="4">
    <location>
        <begin position="37"/>
        <end position="385"/>
    </location>
</feature>
<dbReference type="PROSITE" id="PS51257">
    <property type="entry name" value="PROKAR_LIPOPROTEIN"/>
    <property type="match status" value="1"/>
</dbReference>
<dbReference type="InterPro" id="IPR051010">
    <property type="entry name" value="BCAA_transport"/>
</dbReference>
<keyword evidence="2 3" id="KW-0732">Signal</keyword>
<feature type="chain" id="PRO_5038624373" evidence="3">
    <location>
        <begin position="21"/>
        <end position="396"/>
    </location>
</feature>
<dbReference type="Pfam" id="PF13458">
    <property type="entry name" value="Peripla_BP_6"/>
    <property type="match status" value="1"/>
</dbReference>